<dbReference type="Pfam" id="PF15085">
    <property type="entry name" value="NPFF"/>
    <property type="match status" value="1"/>
</dbReference>
<keyword evidence="3" id="KW-0527">Neuropeptide</keyword>
<dbReference type="GeneID" id="101700674"/>
<dbReference type="GO" id="GO:0043679">
    <property type="term" value="C:axon terminus"/>
    <property type="evidence" value="ECO:0007669"/>
    <property type="project" value="TreeGrafter"/>
</dbReference>
<organism evidence="2 3">
    <name type="scientific">Heterocephalus glaber</name>
    <name type="common">Naked mole rat</name>
    <dbReference type="NCBI Taxonomy" id="10181"/>
    <lineage>
        <taxon>Eukaryota</taxon>
        <taxon>Metazoa</taxon>
        <taxon>Chordata</taxon>
        <taxon>Craniata</taxon>
        <taxon>Vertebrata</taxon>
        <taxon>Euteleostomi</taxon>
        <taxon>Mammalia</taxon>
        <taxon>Eutheria</taxon>
        <taxon>Euarchontoglires</taxon>
        <taxon>Glires</taxon>
        <taxon>Rodentia</taxon>
        <taxon>Hystricomorpha</taxon>
        <taxon>Bathyergidae</taxon>
        <taxon>Heterocephalus</taxon>
    </lineage>
</organism>
<dbReference type="InterPro" id="IPR008065">
    <property type="entry name" value="NPFF"/>
</dbReference>
<dbReference type="GO" id="GO:0005184">
    <property type="term" value="F:neuropeptide hormone activity"/>
    <property type="evidence" value="ECO:0007669"/>
    <property type="project" value="InterPro"/>
</dbReference>
<feature type="region of interest" description="Disordered" evidence="1">
    <location>
        <begin position="1"/>
        <end position="46"/>
    </location>
</feature>
<dbReference type="CTD" id="8620"/>
<dbReference type="Proteomes" id="UP000694906">
    <property type="component" value="Unplaced"/>
</dbReference>
<evidence type="ECO:0000256" key="1">
    <source>
        <dbReference type="SAM" id="MobiDB-lite"/>
    </source>
</evidence>
<dbReference type="AlphaFoldDB" id="A0AAX6QFC0"/>
<dbReference type="PANTHER" id="PTHR15044:SF0">
    <property type="entry name" value="PRO-FMRFAMIDE-RELATED NEUROPEPTIDE FF"/>
    <property type="match status" value="1"/>
</dbReference>
<dbReference type="GO" id="GO:0098794">
    <property type="term" value="C:postsynapse"/>
    <property type="evidence" value="ECO:0007669"/>
    <property type="project" value="GOC"/>
</dbReference>
<dbReference type="PRINTS" id="PR01682">
    <property type="entry name" value="FMRFAMIDEPEP"/>
</dbReference>
<dbReference type="GO" id="GO:0060079">
    <property type="term" value="P:excitatory postsynaptic potential"/>
    <property type="evidence" value="ECO:0007669"/>
    <property type="project" value="TreeGrafter"/>
</dbReference>
<evidence type="ECO:0000313" key="2">
    <source>
        <dbReference type="Proteomes" id="UP000694906"/>
    </source>
</evidence>
<reference evidence="3" key="1">
    <citation type="submission" date="2025-08" db="UniProtKB">
        <authorList>
            <consortium name="RefSeq"/>
        </authorList>
    </citation>
    <scope>IDENTIFICATION</scope>
</reference>
<dbReference type="GO" id="GO:0005615">
    <property type="term" value="C:extracellular space"/>
    <property type="evidence" value="ECO:0007669"/>
    <property type="project" value="TreeGrafter"/>
</dbReference>
<gene>
    <name evidence="3" type="primary">Npff</name>
</gene>
<name>A0AAX6QFC0_HETGA</name>
<keyword evidence="2" id="KW-1185">Reference proteome</keyword>
<dbReference type="GO" id="GO:0001664">
    <property type="term" value="F:G protein-coupled receptor binding"/>
    <property type="evidence" value="ECO:0007669"/>
    <property type="project" value="TreeGrafter"/>
</dbReference>
<feature type="compositionally biased region" description="Polar residues" evidence="1">
    <location>
        <begin position="78"/>
        <end position="87"/>
    </location>
</feature>
<dbReference type="GO" id="GO:0043204">
    <property type="term" value="C:perikaryon"/>
    <property type="evidence" value="ECO:0007669"/>
    <property type="project" value="TreeGrafter"/>
</dbReference>
<feature type="region of interest" description="Disordered" evidence="1">
    <location>
        <begin position="65"/>
        <end position="93"/>
    </location>
</feature>
<dbReference type="GO" id="GO:0030425">
    <property type="term" value="C:dendrite"/>
    <property type="evidence" value="ECO:0007669"/>
    <property type="project" value="TreeGrafter"/>
</dbReference>
<dbReference type="PANTHER" id="PTHR15044">
    <property type="entry name" value="NEUROPEPTIDE FF"/>
    <property type="match status" value="1"/>
</dbReference>
<sequence length="106" mass="11689">MWMQGKGDAGQQKTAPADLEGCLPSSDSDFPKEEDIGPHPPQHAQTPGYLLHSLLQAMKRNGRSPASLFQPQRFGRNTWGSSNSKRLNPQAGEFWSLAAPQRFGKK</sequence>
<dbReference type="GO" id="GO:0007218">
    <property type="term" value="P:neuropeptide signaling pathway"/>
    <property type="evidence" value="ECO:0007669"/>
    <property type="project" value="UniProtKB-KW"/>
</dbReference>
<protein>
    <submittedName>
        <fullName evidence="3">Pro-FMRFamide-related neuropeptide FF isoform X1</fullName>
    </submittedName>
</protein>
<proteinExistence type="predicted"/>
<evidence type="ECO:0000313" key="3">
    <source>
        <dbReference type="RefSeq" id="XP_004872812.1"/>
    </source>
</evidence>
<dbReference type="RefSeq" id="XP_004872812.1">
    <property type="nucleotide sequence ID" value="XM_004872755.3"/>
</dbReference>
<accession>A0AAX6QFC0</accession>